<organism evidence="8 9">
    <name type="scientific">Nyssa sinensis</name>
    <dbReference type="NCBI Taxonomy" id="561372"/>
    <lineage>
        <taxon>Eukaryota</taxon>
        <taxon>Viridiplantae</taxon>
        <taxon>Streptophyta</taxon>
        <taxon>Embryophyta</taxon>
        <taxon>Tracheophyta</taxon>
        <taxon>Spermatophyta</taxon>
        <taxon>Magnoliopsida</taxon>
        <taxon>eudicotyledons</taxon>
        <taxon>Gunneridae</taxon>
        <taxon>Pentapetalae</taxon>
        <taxon>asterids</taxon>
        <taxon>Cornales</taxon>
        <taxon>Nyssaceae</taxon>
        <taxon>Nyssa</taxon>
    </lineage>
</organism>
<dbReference type="Gene3D" id="1.25.10.10">
    <property type="entry name" value="Leucine-rich Repeat Variant"/>
    <property type="match status" value="1"/>
</dbReference>
<dbReference type="Pfam" id="PF12460">
    <property type="entry name" value="MMS19_C"/>
    <property type="match status" value="1"/>
</dbReference>
<comment type="similarity">
    <text evidence="2 5">Belongs to the MET18/MMS19 family.</text>
</comment>
<dbReference type="InterPro" id="IPR039920">
    <property type="entry name" value="MMS19"/>
</dbReference>
<dbReference type="Proteomes" id="UP000325577">
    <property type="component" value="Linkage Group LG13"/>
</dbReference>
<comment type="subcellular location">
    <subcellularLocation>
        <location evidence="1 5">Nucleus</location>
    </subcellularLocation>
</comment>
<keyword evidence="9" id="KW-1185">Reference proteome</keyword>
<name>A0A5J5BEV0_9ASTE</name>
<dbReference type="GO" id="GO:0006281">
    <property type="term" value="P:DNA repair"/>
    <property type="evidence" value="ECO:0007669"/>
    <property type="project" value="UniProtKB-UniRule"/>
</dbReference>
<sequence length="1157" mass="127618">MADPSHWIKHIESFVNSSSSQAQQGASLDAIATLLKNDMLTIEALVREMEMYLTTTDSVIRARGILLLAELLNCLASKPIDDATICSLIGFFTERLADWKALRGALVGCLALMRRKSIVGMVTGNEARAVAQSCLQNLQVQSLGQLDRKLCFELLECLLDHYPDALVALGDNIVYGICEAIDGEKDPQCLRLTFHIVELLARFFPDPLGPLASFAGDLFEILGCYFPIHFTHAKGEVDGLKRDELSRALMLAFASTPLFEPFAIPLLLEKLSSSLPSAKVDSLKYLSYCTVKYGADRMAKHAEALWSSLKDAIYTSSHPILSLKSEPPYDMGFQENEIATEALILLREVILQNDGLFLSLIVGDEDLNTTISSITSFKNFEDISAQNKQKLHAVGQILSVSAKTSMASCNKMFENFFPPLMDALGLSVENSSGLSHPVEDYSLSDQLHFGALYLCFELLAACRYLVVGSGEVTSITVSVHETWCCMLQSFCGSLSKAFSSTLVTSADENTQKAYIHFGVKGLQILATFPGSFFPVPKSIFENILMNLISVITLDFSKTLLWKSSLKALVEIGSFIDKCDEYEKAQSFEGIVVERIVSLMSPDDFTMPLTLKLEVLFDIGTTGQNFMLRIVKGLEKAIFANLLEVYVHGNLKSAESTIQLLECYSNKVLPSFHKIGGLADVPFQFAVNVWEQIENSMAYSFRFPEKELLGAIMAAMKFAVGSCSEESQSILIQKAFSVLSSSTSVLKESMSDTTGIEAEGLQVNHNLDRFSCRDEWIISLFASVIIALRPQTQIPNLKVILHVFMTTLLRGHVPAAQALGSIINKLPLKINAMEVSNNSSLEEAMDIIFNSSLWSSHDNGPLWRCCGMGDGSEAGLNSLRISNVNSMLLQIPAIVGLAWMGKGLLMRGHEKVKDITMTFLSCLLSDGDAQTLPLKQGSLIDSSKQDVLPLMKSAADAFHVLMSDSEACLNRKFHAIIRPLYKQRYFSTVIPILVSSVVKSNSSITRFMLYQAFAHVISDTPLSAILSEAKKLIPIILDCLSMLSEDILNKDIIYNVLLVLSGILMDRNGQEAVAENAHIIISCLIGLISYPYMMIVRETAIQCLLAMSQLPHARIYPLRTQVLRAVSKALDDPRRAVRQEAVRCRQAWASIASRSLNF</sequence>
<evidence type="ECO:0000256" key="2">
    <source>
        <dbReference type="ARBA" id="ARBA00009340"/>
    </source>
</evidence>
<accession>A0A5J5BEV0</accession>
<dbReference type="OrthoDB" id="342900at2759"/>
<dbReference type="GO" id="GO:0005634">
    <property type="term" value="C:nucleus"/>
    <property type="evidence" value="ECO:0007669"/>
    <property type="project" value="UniProtKB-SubCell"/>
</dbReference>
<keyword evidence="3" id="KW-0677">Repeat</keyword>
<protein>
    <recommendedName>
        <fullName evidence="5">MMS19 nucleotide excision repair protein</fullName>
    </recommendedName>
</protein>
<keyword evidence="4 5" id="KW-0539">Nucleus</keyword>
<evidence type="ECO:0000313" key="8">
    <source>
        <dbReference type="EMBL" id="KAA8540352.1"/>
    </source>
</evidence>
<evidence type="ECO:0000259" key="6">
    <source>
        <dbReference type="Pfam" id="PF12460"/>
    </source>
</evidence>
<dbReference type="InterPro" id="IPR029240">
    <property type="entry name" value="MMS19_N"/>
</dbReference>
<dbReference type="Pfam" id="PF14500">
    <property type="entry name" value="MMS19_N"/>
    <property type="match status" value="1"/>
</dbReference>
<evidence type="ECO:0000313" key="9">
    <source>
        <dbReference type="Proteomes" id="UP000325577"/>
    </source>
</evidence>
<feature type="domain" description="MMS19 N-terminal" evidence="7">
    <location>
        <begin position="46"/>
        <end position="314"/>
    </location>
</feature>
<dbReference type="PANTHER" id="PTHR12891:SF0">
    <property type="entry name" value="MMS19 NUCLEOTIDE EXCISION REPAIR PROTEIN HOMOLOG"/>
    <property type="match status" value="1"/>
</dbReference>
<evidence type="ECO:0000256" key="1">
    <source>
        <dbReference type="ARBA" id="ARBA00004123"/>
    </source>
</evidence>
<dbReference type="InterPro" id="IPR024687">
    <property type="entry name" value="MMS19_C"/>
</dbReference>
<dbReference type="InterPro" id="IPR011989">
    <property type="entry name" value="ARM-like"/>
</dbReference>
<evidence type="ECO:0000256" key="3">
    <source>
        <dbReference type="ARBA" id="ARBA00022737"/>
    </source>
</evidence>
<dbReference type="AlphaFoldDB" id="A0A5J5BEV0"/>
<dbReference type="InterPro" id="IPR016024">
    <property type="entry name" value="ARM-type_fold"/>
</dbReference>
<proteinExistence type="inferred from homology"/>
<dbReference type="EMBL" id="CM018036">
    <property type="protein sequence ID" value="KAA8540352.1"/>
    <property type="molecule type" value="Genomic_DNA"/>
</dbReference>
<evidence type="ECO:0000259" key="7">
    <source>
        <dbReference type="Pfam" id="PF14500"/>
    </source>
</evidence>
<evidence type="ECO:0000256" key="4">
    <source>
        <dbReference type="ARBA" id="ARBA00023242"/>
    </source>
</evidence>
<evidence type="ECO:0000256" key="5">
    <source>
        <dbReference type="RuleBase" id="RU367072"/>
    </source>
</evidence>
<dbReference type="PANTHER" id="PTHR12891">
    <property type="entry name" value="DNA REPAIR/TRANSCRIPTION PROTEIN MET18/MMS19"/>
    <property type="match status" value="1"/>
</dbReference>
<dbReference type="GO" id="GO:0097361">
    <property type="term" value="C:cytosolic [4Fe-4S] assembly targeting complex"/>
    <property type="evidence" value="ECO:0007669"/>
    <property type="project" value="UniProtKB-UniRule"/>
</dbReference>
<reference evidence="8 9" key="1">
    <citation type="submission" date="2019-09" db="EMBL/GenBank/DDBJ databases">
        <title>A chromosome-level genome assembly of the Chinese tupelo Nyssa sinensis.</title>
        <authorList>
            <person name="Yang X."/>
            <person name="Kang M."/>
            <person name="Yang Y."/>
            <person name="Xiong H."/>
            <person name="Wang M."/>
            <person name="Zhang Z."/>
            <person name="Wang Z."/>
            <person name="Wu H."/>
            <person name="Ma T."/>
            <person name="Liu J."/>
            <person name="Xi Z."/>
        </authorList>
    </citation>
    <scope>NUCLEOTIDE SEQUENCE [LARGE SCALE GENOMIC DNA]</scope>
    <source>
        <strain evidence="8">J267</strain>
        <tissue evidence="8">Leaf</tissue>
    </source>
</reference>
<keyword evidence="5" id="KW-0227">DNA damage</keyword>
<feature type="domain" description="MMS19 C-terminal" evidence="6">
    <location>
        <begin position="702"/>
        <end position="1106"/>
    </location>
</feature>
<gene>
    <name evidence="8" type="ORF">F0562_024729</name>
</gene>
<dbReference type="SUPFAM" id="SSF48371">
    <property type="entry name" value="ARM repeat"/>
    <property type="match status" value="1"/>
</dbReference>
<dbReference type="GO" id="GO:0051604">
    <property type="term" value="P:protein maturation"/>
    <property type="evidence" value="ECO:0007669"/>
    <property type="project" value="UniProtKB-UniRule"/>
</dbReference>
<comment type="function">
    <text evidence="5">Key component of the cytosolic iron-sulfur protein assembly (CIA) complex, a multiprotein complex that mediates the incorporation of iron-sulfur cluster into apoproteins specifically involved in DNA metabolism and genomic integrity. In the CIA complex, MMS19 acts as an adapter between early-acting CIA components and a subset of cellular target iron-sulfur proteins.</text>
</comment>
<dbReference type="GO" id="GO:0016226">
    <property type="term" value="P:iron-sulfur cluster assembly"/>
    <property type="evidence" value="ECO:0007669"/>
    <property type="project" value="UniProtKB-UniRule"/>
</dbReference>
<keyword evidence="5" id="KW-0234">DNA repair</keyword>